<accession>A0A443IJB2</accession>
<sequence>MMHNKLANDILSEGNEGYAEWMNYKGLHKTRVGKRMGIKAPSAFLEILDRKLKYQGRQLIYVNT</sequence>
<evidence type="ECO:0000313" key="2">
    <source>
        <dbReference type="Proteomes" id="UP000273811"/>
    </source>
</evidence>
<name>A0A443IJB2_9BACI</name>
<dbReference type="Proteomes" id="UP000273811">
    <property type="component" value="Unassembled WGS sequence"/>
</dbReference>
<proteinExistence type="predicted"/>
<evidence type="ECO:0000313" key="1">
    <source>
        <dbReference type="EMBL" id="RWR04600.1"/>
    </source>
</evidence>
<gene>
    <name evidence="1" type="ORF">D4N35_016700</name>
</gene>
<comment type="caution">
    <text evidence="1">The sequence shown here is derived from an EMBL/GenBank/DDBJ whole genome shotgun (WGS) entry which is preliminary data.</text>
</comment>
<organism evidence="1 2">
    <name type="scientific">Siminovitchia fortis</name>
    <dbReference type="NCBI Taxonomy" id="254758"/>
    <lineage>
        <taxon>Bacteria</taxon>
        <taxon>Bacillati</taxon>
        <taxon>Bacillota</taxon>
        <taxon>Bacilli</taxon>
        <taxon>Bacillales</taxon>
        <taxon>Bacillaceae</taxon>
        <taxon>Siminovitchia</taxon>
    </lineage>
</organism>
<keyword evidence="2" id="KW-1185">Reference proteome</keyword>
<protein>
    <submittedName>
        <fullName evidence="1">Transposase</fullName>
    </submittedName>
</protein>
<feature type="non-terminal residue" evidence="1">
    <location>
        <position position="64"/>
    </location>
</feature>
<dbReference type="AlphaFoldDB" id="A0A443IJB2"/>
<reference evidence="1" key="1">
    <citation type="submission" date="2018-12" db="EMBL/GenBank/DDBJ databases">
        <authorList>
            <person name="Sun L."/>
            <person name="Chen Z."/>
        </authorList>
    </citation>
    <scope>NUCLEOTIDE SEQUENCE [LARGE SCALE GENOMIC DNA]</scope>
    <source>
        <strain evidence="1">DSM 16012</strain>
    </source>
</reference>
<dbReference type="EMBL" id="QYTU02000057">
    <property type="protein sequence ID" value="RWR04600.1"/>
    <property type="molecule type" value="Genomic_DNA"/>
</dbReference>